<evidence type="ECO:0000313" key="4">
    <source>
        <dbReference type="Proteomes" id="UP000886752"/>
    </source>
</evidence>
<feature type="domain" description="Transposase IS66 central" evidence="2">
    <location>
        <begin position="160"/>
        <end position="355"/>
    </location>
</feature>
<proteinExistence type="predicted"/>
<dbReference type="EMBL" id="DXHV01000010">
    <property type="protein sequence ID" value="HIV99730.1"/>
    <property type="molecule type" value="Genomic_DNA"/>
</dbReference>
<feature type="compositionally biased region" description="Polar residues" evidence="1">
    <location>
        <begin position="54"/>
        <end position="66"/>
    </location>
</feature>
<dbReference type="PANTHER" id="PTHR33678">
    <property type="entry name" value="BLL1576 PROTEIN"/>
    <property type="match status" value="1"/>
</dbReference>
<organism evidence="3 4">
    <name type="scientific">Candidatus Desulfovibrio intestinipullorum</name>
    <dbReference type="NCBI Taxonomy" id="2838536"/>
    <lineage>
        <taxon>Bacteria</taxon>
        <taxon>Pseudomonadati</taxon>
        <taxon>Thermodesulfobacteriota</taxon>
        <taxon>Desulfovibrionia</taxon>
        <taxon>Desulfovibrionales</taxon>
        <taxon>Desulfovibrionaceae</taxon>
        <taxon>Desulfovibrio</taxon>
    </lineage>
</organism>
<dbReference type="Pfam" id="PF03050">
    <property type="entry name" value="DDE_Tnp_IS66"/>
    <property type="match status" value="1"/>
</dbReference>
<name>A0A9D1PV08_9BACT</name>
<gene>
    <name evidence="3" type="ORF">H9894_00845</name>
</gene>
<sequence>MKLDLSSIREAGSKLREAAAKEPLSDEFRQLLFAYMDAAEEIFAAIQAALVRPTSKNSNLSPSSDLTRGATPHEKSPRKPGGQPGHAGSTLKPFANPDKIVDLEPENIPAGFRKVGYEIRQTVDIAIHRVVTEYRAHIYQNDAGKQLRASFPENVTRQVQYGDSVKMEVAYQSVGQMIPFNRIQESLDEQAGIPISEGSIQNFLVEAHRNLTGFERWLCFNLLQSRVNHFDETGFRIGGKRWWLHSASNGKITLYAPHKKRGGEGMNAIGILPLYQGIAVHDFWGSYLKYPCTHAVCNTHILRELEGSHERDGNQWSVKMKELLKRLNKDKNDGVLTQEQVEAARREYDEIVAAGEKECP</sequence>
<dbReference type="InterPro" id="IPR004291">
    <property type="entry name" value="Transposase_IS66_central"/>
</dbReference>
<evidence type="ECO:0000313" key="3">
    <source>
        <dbReference type="EMBL" id="HIV99730.1"/>
    </source>
</evidence>
<dbReference type="PANTHER" id="PTHR33678:SF1">
    <property type="entry name" value="BLL1576 PROTEIN"/>
    <property type="match status" value="1"/>
</dbReference>
<protein>
    <submittedName>
        <fullName evidence="3">Transposase</fullName>
    </submittedName>
</protein>
<evidence type="ECO:0000259" key="2">
    <source>
        <dbReference type="Pfam" id="PF03050"/>
    </source>
</evidence>
<accession>A0A9D1PV08</accession>
<feature type="region of interest" description="Disordered" evidence="1">
    <location>
        <begin position="54"/>
        <end position="96"/>
    </location>
</feature>
<feature type="non-terminal residue" evidence="3">
    <location>
        <position position="360"/>
    </location>
</feature>
<dbReference type="InterPro" id="IPR052344">
    <property type="entry name" value="Transposase-related"/>
</dbReference>
<comment type="caution">
    <text evidence="3">The sequence shown here is derived from an EMBL/GenBank/DDBJ whole genome shotgun (WGS) entry which is preliminary data.</text>
</comment>
<dbReference type="Proteomes" id="UP000886752">
    <property type="component" value="Unassembled WGS sequence"/>
</dbReference>
<reference evidence="3" key="1">
    <citation type="journal article" date="2021" name="PeerJ">
        <title>Extensive microbial diversity within the chicken gut microbiome revealed by metagenomics and culture.</title>
        <authorList>
            <person name="Gilroy R."/>
            <person name="Ravi A."/>
            <person name="Getino M."/>
            <person name="Pursley I."/>
            <person name="Horton D.L."/>
            <person name="Alikhan N.F."/>
            <person name="Baker D."/>
            <person name="Gharbi K."/>
            <person name="Hall N."/>
            <person name="Watson M."/>
            <person name="Adriaenssens E.M."/>
            <person name="Foster-Nyarko E."/>
            <person name="Jarju S."/>
            <person name="Secka A."/>
            <person name="Antonio M."/>
            <person name="Oren A."/>
            <person name="Chaudhuri R.R."/>
            <person name="La Ragione R."/>
            <person name="Hildebrand F."/>
            <person name="Pallen M.J."/>
        </authorList>
    </citation>
    <scope>NUCLEOTIDE SEQUENCE</scope>
    <source>
        <strain evidence="3">ChiHecec2B26-446</strain>
    </source>
</reference>
<reference evidence="3" key="2">
    <citation type="submission" date="2021-04" db="EMBL/GenBank/DDBJ databases">
        <authorList>
            <person name="Gilroy R."/>
        </authorList>
    </citation>
    <scope>NUCLEOTIDE SEQUENCE</scope>
    <source>
        <strain evidence="3">ChiHecec2B26-446</strain>
    </source>
</reference>
<evidence type="ECO:0000256" key="1">
    <source>
        <dbReference type="SAM" id="MobiDB-lite"/>
    </source>
</evidence>
<dbReference type="AlphaFoldDB" id="A0A9D1PV08"/>